<dbReference type="SUPFAM" id="SSF53383">
    <property type="entry name" value="PLP-dependent transferases"/>
    <property type="match status" value="1"/>
</dbReference>
<feature type="domain" description="Orn/Lys/Arg decarboxylase C-terminal" evidence="7">
    <location>
        <begin position="359"/>
        <end position="417"/>
    </location>
</feature>
<dbReference type="HOGENOM" id="CLU_025925_2_0_3"/>
<dbReference type="InterPro" id="IPR015421">
    <property type="entry name" value="PyrdxlP-dep_Trfase_major"/>
</dbReference>
<dbReference type="InterPro" id="IPR036633">
    <property type="entry name" value="Prn/Lys/Arg_de-COase_C_sf"/>
</dbReference>
<dbReference type="STRING" id="167539.Pro_1112"/>
<evidence type="ECO:0000256" key="1">
    <source>
        <dbReference type="ARBA" id="ARBA00001933"/>
    </source>
</evidence>
<dbReference type="Proteomes" id="UP000001420">
    <property type="component" value="Chromosome"/>
</dbReference>
<dbReference type="AlphaFoldDB" id="Q7VBI0"/>
<evidence type="ECO:0000313" key="8">
    <source>
        <dbReference type="EMBL" id="AAQ00157.1"/>
    </source>
</evidence>
<dbReference type="EMBL" id="AE017126">
    <property type="protein sequence ID" value="AAQ00157.1"/>
    <property type="molecule type" value="Genomic_DNA"/>
</dbReference>
<comment type="cofactor">
    <cofactor evidence="1">
        <name>pyridoxal 5'-phosphate</name>
        <dbReference type="ChEBI" id="CHEBI:597326"/>
    </cofactor>
</comment>
<keyword evidence="4" id="KW-0663">Pyridoxal phosphate</keyword>
<evidence type="ECO:0000256" key="2">
    <source>
        <dbReference type="ARBA" id="ARBA00010671"/>
    </source>
</evidence>
<dbReference type="InterPro" id="IPR008286">
    <property type="entry name" value="Prn/Lys/Arg_de-COase_C"/>
</dbReference>
<keyword evidence="3" id="KW-0210">Decarboxylase</keyword>
<dbReference type="EC" id="4.1.1.18" evidence="8"/>
<dbReference type="InterPro" id="IPR000310">
    <property type="entry name" value="Orn/Lys/Arg_deCO2ase_major_dom"/>
</dbReference>
<dbReference type="PATRIC" id="fig|167539.5.peg.1162"/>
<dbReference type="PANTHER" id="PTHR43277">
    <property type="entry name" value="ARGININE DECARBOXYLASE"/>
    <property type="match status" value="1"/>
</dbReference>
<dbReference type="Gene3D" id="3.90.105.10">
    <property type="entry name" value="Molybdopterin biosynthesis moea protein, domain 2"/>
    <property type="match status" value="1"/>
</dbReference>
<dbReference type="SUPFAM" id="SSF55904">
    <property type="entry name" value="Ornithine decarboxylase C-terminal domain"/>
    <property type="match status" value="1"/>
</dbReference>
<dbReference type="Gene3D" id="3.40.640.10">
    <property type="entry name" value="Type I PLP-dependent aspartate aminotransferase-like (Major domain)"/>
    <property type="match status" value="1"/>
</dbReference>
<dbReference type="InterPro" id="IPR015424">
    <property type="entry name" value="PyrdxlP-dep_Trfase"/>
</dbReference>
<evidence type="ECO:0000259" key="7">
    <source>
        <dbReference type="Pfam" id="PF03711"/>
    </source>
</evidence>
<keyword evidence="9" id="KW-1185">Reference proteome</keyword>
<dbReference type="OrthoDB" id="9815233at2"/>
<keyword evidence="5 8" id="KW-0456">Lyase</keyword>
<organism evidence="8 9">
    <name type="scientific">Prochlorococcus marinus (strain SARG / CCMP1375 / SS120)</name>
    <dbReference type="NCBI Taxonomy" id="167539"/>
    <lineage>
        <taxon>Bacteria</taxon>
        <taxon>Bacillati</taxon>
        <taxon>Cyanobacteriota</taxon>
        <taxon>Cyanophyceae</taxon>
        <taxon>Synechococcales</taxon>
        <taxon>Prochlorococcaceae</taxon>
        <taxon>Prochlorococcus</taxon>
    </lineage>
</organism>
<dbReference type="Pfam" id="PF03711">
    <property type="entry name" value="OKR_DC_1_C"/>
    <property type="match status" value="1"/>
</dbReference>
<gene>
    <name evidence="8" type="primary">ldcC</name>
    <name evidence="8" type="ordered locus">Pro_1112</name>
</gene>
<feature type="domain" description="Orn/Lys/Arg decarboxylases family 1 pyridoxal-P attachment site" evidence="6">
    <location>
        <begin position="30"/>
        <end position="272"/>
    </location>
</feature>
<reference evidence="8 9" key="1">
    <citation type="journal article" date="2003" name="Proc. Natl. Acad. Sci. U.S.A.">
        <title>Genome sequence of the cyanobacterium Prochlorococcus marinus SS120, a nearly minimal oxyphototrophic genome.</title>
        <authorList>
            <person name="Dufresne A."/>
            <person name="Salanoubat M."/>
            <person name="Partensky F."/>
            <person name="Artiguenave F."/>
            <person name="Axmann I.M."/>
            <person name="Barbe V."/>
            <person name="Duprat S."/>
            <person name="Galperin M.Y."/>
            <person name="Koonin E.V."/>
            <person name="Le Gall F."/>
            <person name="Makarova K.S."/>
            <person name="Ostrowski M."/>
            <person name="Oztas S."/>
            <person name="Robert C."/>
            <person name="Rogozin I.B."/>
            <person name="Scanlan D.J."/>
            <person name="Tandeau de Marsac N."/>
            <person name="Weissenbach J."/>
            <person name="Wincker P."/>
            <person name="Wolf Y.I."/>
            <person name="Hess W.R."/>
        </authorList>
    </citation>
    <scope>NUCLEOTIDE SEQUENCE [LARGE SCALE GENOMIC DNA]</scope>
    <source>
        <strain evidence="9">SARG / CCMP1375 / SS120</strain>
    </source>
</reference>
<evidence type="ECO:0000256" key="4">
    <source>
        <dbReference type="ARBA" id="ARBA00022898"/>
    </source>
</evidence>
<dbReference type="KEGG" id="pma:Pro_1112"/>
<name>Q7VBI0_PROMA</name>
<accession>Q7VBI0</accession>
<dbReference type="PANTHER" id="PTHR43277:SF4">
    <property type="entry name" value="ARGININE DECARBOXYLASE"/>
    <property type="match status" value="1"/>
</dbReference>
<proteinExistence type="inferred from homology"/>
<dbReference type="InterPro" id="IPR052357">
    <property type="entry name" value="Orn_Lys_Arg_decarboxylase-I"/>
</dbReference>
<dbReference type="eggNOG" id="COG1982">
    <property type="taxonomic scope" value="Bacteria"/>
</dbReference>
<dbReference type="EnsemblBacteria" id="AAQ00157">
    <property type="protein sequence ID" value="AAQ00157"/>
    <property type="gene ID" value="Pro_1112"/>
</dbReference>
<sequence length="440" mass="48540">MPMEIRRLLRNKPGIWDLPELPDIGGPTSLEGEIQISQQESALAIGAKKGWYGVNGATGLLQAALLALVKPKQSVLMPRNIHKCIINACLLGDMNPVLFDLPFLEDRGHFVPPNISWFKSVLQAIEKENVEISAVVLTNPFYQGYAVDLKPFITLLHEKNWPVLIDEAHGAYFSSNADDSLPESGLQAGADLVVHSLHKSANGLVQTAALWWQGNLVDPDQIERSIVILQTTSPSALLLASCEAAIAELTSLQGKQKLKKIISKARELNIQLRQEGLPLLENQDPLKLILHTASIGINGMEADSWLISKGMIAELPEPGTITFCLGFAIQRGLTKVMKNYWDELLSSNLERKTFPPFTKPNFPLITILGTSCLSAFIADTVKVPLEDSIGRISSDLISPYPPGIPILFPGELLDQNRIDWMIEQRNFWPTQIPSEIKVIS</sequence>
<evidence type="ECO:0000256" key="5">
    <source>
        <dbReference type="ARBA" id="ARBA00023239"/>
    </source>
</evidence>
<comment type="similarity">
    <text evidence="2">Belongs to the Orn/Lys/Arg decarboxylase class-I family.</text>
</comment>
<evidence type="ECO:0000259" key="6">
    <source>
        <dbReference type="Pfam" id="PF01276"/>
    </source>
</evidence>
<protein>
    <submittedName>
        <fullName evidence="8">Lysine decarboxylase</fullName>
        <ecNumber evidence="8">4.1.1.18</ecNumber>
    </submittedName>
</protein>
<evidence type="ECO:0000313" key="9">
    <source>
        <dbReference type="Proteomes" id="UP000001420"/>
    </source>
</evidence>
<dbReference type="Pfam" id="PF01276">
    <property type="entry name" value="OKR_DC_1"/>
    <property type="match status" value="1"/>
</dbReference>
<dbReference type="GO" id="GO:0008923">
    <property type="term" value="F:lysine decarboxylase activity"/>
    <property type="evidence" value="ECO:0007669"/>
    <property type="project" value="UniProtKB-EC"/>
</dbReference>
<evidence type="ECO:0000256" key="3">
    <source>
        <dbReference type="ARBA" id="ARBA00022793"/>
    </source>
</evidence>